<dbReference type="EMBL" id="CADCXU010018722">
    <property type="protein sequence ID" value="CAB0007091.1"/>
    <property type="molecule type" value="Genomic_DNA"/>
</dbReference>
<feature type="compositionally biased region" description="Basic and acidic residues" evidence="1">
    <location>
        <begin position="13"/>
        <end position="26"/>
    </location>
</feature>
<gene>
    <name evidence="2" type="ORF">NTEN_LOCUS12473</name>
    <name evidence="3" type="ORF">NTEN_LOCUS12475</name>
</gene>
<accession>A0A6H5GVR9</accession>
<evidence type="ECO:0000313" key="2">
    <source>
        <dbReference type="EMBL" id="CAB0007091.1"/>
    </source>
</evidence>
<keyword evidence="4" id="KW-1185">Reference proteome</keyword>
<evidence type="ECO:0000313" key="4">
    <source>
        <dbReference type="Proteomes" id="UP000479000"/>
    </source>
</evidence>
<proteinExistence type="predicted"/>
<feature type="region of interest" description="Disordered" evidence="1">
    <location>
        <begin position="1"/>
        <end position="26"/>
    </location>
</feature>
<protein>
    <submittedName>
        <fullName evidence="3">Uncharacterized protein</fullName>
    </submittedName>
</protein>
<dbReference type="EMBL" id="CADCXU010018723">
    <property type="protein sequence ID" value="CAB0007093.1"/>
    <property type="molecule type" value="Genomic_DNA"/>
</dbReference>
<evidence type="ECO:0000256" key="1">
    <source>
        <dbReference type="SAM" id="MobiDB-lite"/>
    </source>
</evidence>
<evidence type="ECO:0000313" key="3">
    <source>
        <dbReference type="EMBL" id="CAB0007093.1"/>
    </source>
</evidence>
<organism evidence="3 4">
    <name type="scientific">Nesidiocoris tenuis</name>
    <dbReference type="NCBI Taxonomy" id="355587"/>
    <lineage>
        <taxon>Eukaryota</taxon>
        <taxon>Metazoa</taxon>
        <taxon>Ecdysozoa</taxon>
        <taxon>Arthropoda</taxon>
        <taxon>Hexapoda</taxon>
        <taxon>Insecta</taxon>
        <taxon>Pterygota</taxon>
        <taxon>Neoptera</taxon>
        <taxon>Paraneoptera</taxon>
        <taxon>Hemiptera</taxon>
        <taxon>Heteroptera</taxon>
        <taxon>Panheteroptera</taxon>
        <taxon>Cimicomorpha</taxon>
        <taxon>Miridae</taxon>
        <taxon>Dicyphina</taxon>
        <taxon>Nesidiocoris</taxon>
    </lineage>
</organism>
<sequence length="74" mass="8169">MVRNLPLRLPGRTSDEPRPRCRPQVRLDRWSGPSGCLAPASQSAVPPEEAGAVRSFSAFDPHRDDDIFARCAQP</sequence>
<dbReference type="AlphaFoldDB" id="A0A6H5GVR9"/>
<name>A0A6H5GVR9_9HEMI</name>
<feature type="region of interest" description="Disordered" evidence="1">
    <location>
        <begin position="32"/>
        <end position="51"/>
    </location>
</feature>
<feature type="non-terminal residue" evidence="3">
    <location>
        <position position="74"/>
    </location>
</feature>
<reference evidence="3 4" key="1">
    <citation type="submission" date="2020-02" db="EMBL/GenBank/DDBJ databases">
        <authorList>
            <person name="Ferguson B K."/>
        </authorList>
    </citation>
    <scope>NUCLEOTIDE SEQUENCE [LARGE SCALE GENOMIC DNA]</scope>
</reference>
<dbReference type="Proteomes" id="UP000479000">
    <property type="component" value="Unassembled WGS sequence"/>
</dbReference>